<dbReference type="Pfam" id="PF12804">
    <property type="entry name" value="NTP_transf_3"/>
    <property type="match status" value="1"/>
</dbReference>
<gene>
    <name evidence="3" type="ORF">EAT49_00900</name>
</gene>
<dbReference type="OrthoDB" id="9779263at2"/>
<keyword evidence="1" id="KW-0460">Magnesium</keyword>
<evidence type="ECO:0000259" key="2">
    <source>
        <dbReference type="Pfam" id="PF12804"/>
    </source>
</evidence>
<dbReference type="Gene3D" id="3.90.550.10">
    <property type="entry name" value="Spore Coat Polysaccharide Biosynthesis Protein SpsA, Chain A"/>
    <property type="match status" value="1"/>
</dbReference>
<protein>
    <submittedName>
        <fullName evidence="3">Nucleotidyltransferase family protein</fullName>
    </submittedName>
</protein>
<dbReference type="InterPro" id="IPR025877">
    <property type="entry name" value="MobA-like_NTP_Trfase"/>
</dbReference>
<comment type="caution">
    <text evidence="3">The sequence shown here is derived from an EMBL/GenBank/DDBJ whole genome shotgun (WGS) entry which is preliminary data.</text>
</comment>
<reference evidence="3 4" key="1">
    <citation type="submission" date="2018-10" db="EMBL/GenBank/DDBJ databases">
        <title>Histidinibacterium lentulum gen. nov., sp. nov., a marine bacterium from the culture broth of Picochlorum sp. 122.</title>
        <authorList>
            <person name="Wang G."/>
        </authorList>
    </citation>
    <scope>NUCLEOTIDE SEQUENCE [LARGE SCALE GENOMIC DNA]</scope>
    <source>
        <strain evidence="3 4">B17</strain>
    </source>
</reference>
<evidence type="ECO:0000256" key="1">
    <source>
        <dbReference type="ARBA" id="ARBA00022842"/>
    </source>
</evidence>
<keyword evidence="4" id="KW-1185">Reference proteome</keyword>
<name>A0A3N2R939_9RHOB</name>
<dbReference type="Proteomes" id="UP000268016">
    <property type="component" value="Unassembled WGS sequence"/>
</dbReference>
<dbReference type="CDD" id="cd04182">
    <property type="entry name" value="GT_2_like_f"/>
    <property type="match status" value="1"/>
</dbReference>
<evidence type="ECO:0000313" key="4">
    <source>
        <dbReference type="Proteomes" id="UP000268016"/>
    </source>
</evidence>
<dbReference type="GO" id="GO:0016779">
    <property type="term" value="F:nucleotidyltransferase activity"/>
    <property type="evidence" value="ECO:0007669"/>
    <property type="project" value="UniProtKB-ARBA"/>
</dbReference>
<sequence length="202" mass="21526">MTEGPLILIPAAGASSRMRGADKLTRPVEGVPLLGRQVAQALGTGWPVLVTLPPDRPARTALVLRLMATAGGRLRSETLADANEGLSRSLRAGALAALEADRDLLVMLPDMPGIETADLQRLVAARTPGILICRATAEDGTPGHPVLFAHDLLPEFAHLYGDHGAAAVVRAHREELTEVPLEGRRACEDLDSPEDWEAFLSR</sequence>
<dbReference type="SUPFAM" id="SSF53448">
    <property type="entry name" value="Nucleotide-diphospho-sugar transferases"/>
    <property type="match status" value="1"/>
</dbReference>
<dbReference type="RefSeq" id="WP_123640362.1">
    <property type="nucleotide sequence ID" value="NZ_ML119081.1"/>
</dbReference>
<dbReference type="PANTHER" id="PTHR43777:SF1">
    <property type="entry name" value="MOLYBDENUM COFACTOR CYTIDYLYLTRANSFERASE"/>
    <property type="match status" value="1"/>
</dbReference>
<dbReference type="InterPro" id="IPR029044">
    <property type="entry name" value="Nucleotide-diphossugar_trans"/>
</dbReference>
<dbReference type="PANTHER" id="PTHR43777">
    <property type="entry name" value="MOLYBDENUM COFACTOR CYTIDYLYLTRANSFERASE"/>
    <property type="match status" value="1"/>
</dbReference>
<feature type="domain" description="MobA-like NTP transferase" evidence="2">
    <location>
        <begin position="8"/>
        <end position="173"/>
    </location>
</feature>
<dbReference type="AlphaFoldDB" id="A0A3N2R939"/>
<organism evidence="3 4">
    <name type="scientific">Histidinibacterium lentulum</name>
    <dbReference type="NCBI Taxonomy" id="2480588"/>
    <lineage>
        <taxon>Bacteria</taxon>
        <taxon>Pseudomonadati</taxon>
        <taxon>Pseudomonadota</taxon>
        <taxon>Alphaproteobacteria</taxon>
        <taxon>Rhodobacterales</taxon>
        <taxon>Paracoccaceae</taxon>
        <taxon>Histidinibacterium</taxon>
    </lineage>
</organism>
<dbReference type="EMBL" id="RDRB01000001">
    <property type="protein sequence ID" value="ROU03994.1"/>
    <property type="molecule type" value="Genomic_DNA"/>
</dbReference>
<proteinExistence type="predicted"/>
<accession>A0A3N2R939</accession>
<keyword evidence="3" id="KW-0808">Transferase</keyword>
<evidence type="ECO:0000313" key="3">
    <source>
        <dbReference type="EMBL" id="ROU03994.1"/>
    </source>
</evidence>